<dbReference type="GO" id="GO:0015979">
    <property type="term" value="P:photosynthesis"/>
    <property type="evidence" value="ECO:0007669"/>
    <property type="project" value="UniProtKB-KW"/>
</dbReference>
<evidence type="ECO:0000256" key="3">
    <source>
        <dbReference type="ARBA" id="ARBA00008198"/>
    </source>
</evidence>
<evidence type="ECO:0000256" key="7">
    <source>
        <dbReference type="ARBA" id="ARBA00022989"/>
    </source>
</evidence>
<evidence type="ECO:0000256" key="2">
    <source>
        <dbReference type="ARBA" id="ARBA00004141"/>
    </source>
</evidence>
<organism evidence="10">
    <name type="scientific">Colacium vesiculosum</name>
    <dbReference type="NCBI Taxonomy" id="102910"/>
    <lineage>
        <taxon>Eukaryota</taxon>
        <taxon>Discoba</taxon>
        <taxon>Euglenozoa</taxon>
        <taxon>Euglenida</taxon>
        <taxon>Spirocuta</taxon>
        <taxon>Euglenophyceae</taxon>
        <taxon>Euglenales</taxon>
        <taxon>Euglenaceae</taxon>
        <taxon>Colacium</taxon>
    </lineage>
</organism>
<dbReference type="EMBL" id="JN674636">
    <property type="protein sequence ID" value="AEW12946.2"/>
    <property type="molecule type" value="Genomic_DNA"/>
</dbReference>
<reference evidence="10" key="1">
    <citation type="journal article" date="2013" name="J. Eukaryot. Microbiol.">
        <title>Tracing patterns of chloroplast evolution in euglenoids: contributions from Colacium vesiculosum and Strombomonas acuminata (Euglenophyta).</title>
        <authorList>
            <person name="Wiegert K.E."/>
            <person name="Bennett M.S."/>
            <person name="Triemer R.E."/>
        </authorList>
    </citation>
    <scope>NUCLEOTIDE SEQUENCE</scope>
</reference>
<feature type="transmembrane region" description="Helical" evidence="9">
    <location>
        <begin position="36"/>
        <end position="57"/>
    </location>
</feature>
<keyword evidence="10" id="KW-0150">Chloroplast</keyword>
<dbReference type="InterPro" id="IPR003359">
    <property type="entry name" value="PSI_Ycf4_assembly"/>
</dbReference>
<sequence>MIKNDFNSLEKKKTNMLPSENILIEKITEPNKNIKYLLNTILLSGALGFLTVGISSYLRFNIIAFLDSNQIVFFPQGITMCFYGLIGVILSINQFLILYLKIGEGYNEFNKETGMMTIYRKGFLGKDSDINIVHSLKDIEAVKLEVKTELFNTKQNIFICIKGKRDLPIIQISEPIQLSKIEEKATDLADFLKVVVKS</sequence>
<evidence type="ECO:0000313" key="10">
    <source>
        <dbReference type="EMBL" id="AEW12946.2"/>
    </source>
</evidence>
<keyword evidence="7 9" id="KW-1133">Transmembrane helix</keyword>
<dbReference type="AlphaFoldDB" id="I6NJW0"/>
<keyword evidence="6 9" id="KW-0812">Transmembrane</keyword>
<evidence type="ECO:0000256" key="8">
    <source>
        <dbReference type="ARBA" id="ARBA00023136"/>
    </source>
</evidence>
<comment type="function">
    <text evidence="1">Seems to be required for the assembly of the photosystem I complex.</text>
</comment>
<feature type="transmembrane region" description="Helical" evidence="9">
    <location>
        <begin position="77"/>
        <end position="100"/>
    </location>
</feature>
<keyword evidence="5" id="KW-0602">Photosynthesis</keyword>
<gene>
    <name evidence="10" type="primary">ycf4</name>
</gene>
<accession>I6NJW0</accession>
<geneLocation type="chloroplast" evidence="10"/>
<proteinExistence type="inferred from homology"/>
<keyword evidence="8 9" id="KW-0472">Membrane</keyword>
<evidence type="ECO:0000256" key="1">
    <source>
        <dbReference type="ARBA" id="ARBA00002862"/>
    </source>
</evidence>
<evidence type="ECO:0000256" key="5">
    <source>
        <dbReference type="ARBA" id="ARBA00022531"/>
    </source>
</evidence>
<evidence type="ECO:0000256" key="4">
    <source>
        <dbReference type="ARBA" id="ARBA00015395"/>
    </source>
</evidence>
<keyword evidence="10" id="KW-0934">Plastid</keyword>
<dbReference type="GO" id="GO:0009522">
    <property type="term" value="C:photosystem I"/>
    <property type="evidence" value="ECO:0007669"/>
    <property type="project" value="InterPro"/>
</dbReference>
<evidence type="ECO:0000256" key="9">
    <source>
        <dbReference type="SAM" id="Phobius"/>
    </source>
</evidence>
<protein>
    <recommendedName>
        <fullName evidence="4">Photosystem I assembly protein Ycf4</fullName>
    </recommendedName>
</protein>
<name>I6NJW0_9EUGL</name>
<evidence type="ECO:0000256" key="6">
    <source>
        <dbReference type="ARBA" id="ARBA00022692"/>
    </source>
</evidence>
<comment type="subcellular location">
    <subcellularLocation>
        <location evidence="2">Membrane</location>
        <topology evidence="2">Multi-pass membrane protein</topology>
    </subcellularLocation>
</comment>
<comment type="similarity">
    <text evidence="3">Belongs to the Ycf4 family.</text>
</comment>
<dbReference type="Pfam" id="PF02392">
    <property type="entry name" value="Ycf4"/>
    <property type="match status" value="1"/>
</dbReference>